<dbReference type="InterPro" id="IPR005151">
    <property type="entry name" value="Tail-specific_protease"/>
</dbReference>
<dbReference type="InterPro" id="IPR004447">
    <property type="entry name" value="Peptidase_S41A"/>
</dbReference>
<dbReference type="SUPFAM" id="SSF50156">
    <property type="entry name" value="PDZ domain-like"/>
    <property type="match status" value="1"/>
</dbReference>
<keyword evidence="2 5" id="KW-0645">Protease</keyword>
<organism evidence="8 9">
    <name type="scientific">Ruminococcus flavefaciens</name>
    <dbReference type="NCBI Taxonomy" id="1265"/>
    <lineage>
        <taxon>Bacteria</taxon>
        <taxon>Bacillati</taxon>
        <taxon>Bacillota</taxon>
        <taxon>Clostridia</taxon>
        <taxon>Eubacteriales</taxon>
        <taxon>Oscillospiraceae</taxon>
        <taxon>Ruminococcus</taxon>
    </lineage>
</organism>
<comment type="caution">
    <text evidence="8">The sequence shown here is derived from an EMBL/GenBank/DDBJ whole genome shotgun (WGS) entry which is preliminary data.</text>
</comment>
<name>A0A315XYE4_RUMFL</name>
<dbReference type="AlphaFoldDB" id="A0A315XYE4"/>
<dbReference type="InterPro" id="IPR036034">
    <property type="entry name" value="PDZ_sf"/>
</dbReference>
<feature type="domain" description="PDZ" evidence="7">
    <location>
        <begin position="108"/>
        <end position="179"/>
    </location>
</feature>
<evidence type="ECO:0000256" key="5">
    <source>
        <dbReference type="RuleBase" id="RU004404"/>
    </source>
</evidence>
<keyword evidence="6" id="KW-0472">Membrane</keyword>
<dbReference type="Gene3D" id="3.90.226.10">
    <property type="entry name" value="2-enoyl-CoA Hydratase, Chain A, domain 1"/>
    <property type="match status" value="1"/>
</dbReference>
<dbReference type="InterPro" id="IPR029045">
    <property type="entry name" value="ClpP/crotonase-like_dom_sf"/>
</dbReference>
<dbReference type="Pfam" id="PF03572">
    <property type="entry name" value="Peptidase_S41"/>
    <property type="match status" value="1"/>
</dbReference>
<evidence type="ECO:0000313" key="9">
    <source>
        <dbReference type="Proteomes" id="UP000245720"/>
    </source>
</evidence>
<evidence type="ECO:0000256" key="6">
    <source>
        <dbReference type="SAM" id="Phobius"/>
    </source>
</evidence>
<dbReference type="GO" id="GO:0030288">
    <property type="term" value="C:outer membrane-bounded periplasmic space"/>
    <property type="evidence" value="ECO:0007669"/>
    <property type="project" value="TreeGrafter"/>
</dbReference>
<evidence type="ECO:0000259" key="7">
    <source>
        <dbReference type="PROSITE" id="PS50106"/>
    </source>
</evidence>
<evidence type="ECO:0000256" key="1">
    <source>
        <dbReference type="ARBA" id="ARBA00009179"/>
    </source>
</evidence>
<dbReference type="InterPro" id="IPR001478">
    <property type="entry name" value="PDZ"/>
</dbReference>
<dbReference type="Proteomes" id="UP000245720">
    <property type="component" value="Unassembled WGS sequence"/>
</dbReference>
<dbReference type="Pfam" id="PF00595">
    <property type="entry name" value="PDZ"/>
    <property type="match status" value="1"/>
</dbReference>
<dbReference type="SMART" id="SM00228">
    <property type="entry name" value="PDZ"/>
    <property type="match status" value="1"/>
</dbReference>
<dbReference type="GO" id="GO:0008236">
    <property type="term" value="F:serine-type peptidase activity"/>
    <property type="evidence" value="ECO:0007669"/>
    <property type="project" value="UniProtKB-KW"/>
</dbReference>
<evidence type="ECO:0000313" key="8">
    <source>
        <dbReference type="EMBL" id="PWJ12290.1"/>
    </source>
</evidence>
<evidence type="ECO:0000256" key="3">
    <source>
        <dbReference type="ARBA" id="ARBA00022801"/>
    </source>
</evidence>
<dbReference type="Gene3D" id="2.30.42.10">
    <property type="match status" value="1"/>
</dbReference>
<dbReference type="PANTHER" id="PTHR32060">
    <property type="entry name" value="TAIL-SPECIFIC PROTEASE"/>
    <property type="match status" value="1"/>
</dbReference>
<dbReference type="GO" id="GO:0004175">
    <property type="term" value="F:endopeptidase activity"/>
    <property type="evidence" value="ECO:0007669"/>
    <property type="project" value="TreeGrafter"/>
</dbReference>
<keyword evidence="4 5" id="KW-0720">Serine protease</keyword>
<dbReference type="GO" id="GO:0006508">
    <property type="term" value="P:proteolysis"/>
    <property type="evidence" value="ECO:0007669"/>
    <property type="project" value="UniProtKB-KW"/>
</dbReference>
<protein>
    <submittedName>
        <fullName evidence="8">Carboxyl-terminal processing protease</fullName>
    </submittedName>
</protein>
<evidence type="ECO:0000256" key="4">
    <source>
        <dbReference type="ARBA" id="ARBA00022825"/>
    </source>
</evidence>
<dbReference type="PANTHER" id="PTHR32060:SF30">
    <property type="entry name" value="CARBOXY-TERMINAL PROCESSING PROTEASE CTPA"/>
    <property type="match status" value="1"/>
</dbReference>
<dbReference type="Gene3D" id="3.30.750.44">
    <property type="match status" value="1"/>
</dbReference>
<keyword evidence="3 5" id="KW-0378">Hydrolase</keyword>
<accession>A0A315XYE4</accession>
<dbReference type="NCBIfam" id="TIGR00225">
    <property type="entry name" value="prc"/>
    <property type="match status" value="1"/>
</dbReference>
<proteinExistence type="inferred from homology"/>
<dbReference type="EMBL" id="QGDI01000007">
    <property type="protein sequence ID" value="PWJ12290.1"/>
    <property type="molecule type" value="Genomic_DNA"/>
</dbReference>
<dbReference type="CDD" id="cd07560">
    <property type="entry name" value="Peptidase_S41_CPP"/>
    <property type="match status" value="1"/>
</dbReference>
<dbReference type="STRING" id="1265.SAMN02910280_1025"/>
<dbReference type="SUPFAM" id="SSF52096">
    <property type="entry name" value="ClpP/crotonase"/>
    <property type="match status" value="1"/>
</dbReference>
<dbReference type="SMART" id="SM00245">
    <property type="entry name" value="TSPc"/>
    <property type="match status" value="1"/>
</dbReference>
<gene>
    <name evidence="8" type="ORF">IE37_01981</name>
</gene>
<reference evidence="8 9" key="1">
    <citation type="submission" date="2018-05" db="EMBL/GenBank/DDBJ databases">
        <title>The Hungate 1000. A catalogue of reference genomes from the rumen microbiome.</title>
        <authorList>
            <person name="Kelly W."/>
        </authorList>
    </citation>
    <scope>NUCLEOTIDE SEQUENCE [LARGE SCALE GENOMIC DNA]</scope>
    <source>
        <strain evidence="8 9">SAb67</strain>
    </source>
</reference>
<dbReference type="GO" id="GO:0007165">
    <property type="term" value="P:signal transduction"/>
    <property type="evidence" value="ECO:0007669"/>
    <property type="project" value="TreeGrafter"/>
</dbReference>
<keyword evidence="6" id="KW-1133">Transmembrane helix</keyword>
<dbReference type="PROSITE" id="PS50106">
    <property type="entry name" value="PDZ"/>
    <property type="match status" value="1"/>
</dbReference>
<keyword evidence="6" id="KW-0812">Transmembrane</keyword>
<dbReference type="CDD" id="cd06782">
    <property type="entry name" value="cpPDZ_CPP-like"/>
    <property type="match status" value="1"/>
</dbReference>
<sequence length="401" mass="43608">MQLPEFLSESDDNMNKKISLGLALSLIAIASAVTFILTSFFSLQSFNKKVVDVNEKGKKYNSLQTLDSYVREHYLGDINEGDLSDGILKGYISGLDDQYSKYLTEEEYLEEQSEDEGQLVGLGLTLDEDESGYIRIADIMDDSPVEEAGLRKGDIITLIDGVDVLSAGFDESIEAMRGTEGSEINITVRRGGIDKDYTFTRRSIEVITVSGEMVNEYVGCITITGFKKNTPQQFVETLERLTSNGAKALIFDVRDNGGGIVESLSECLDPLLPEGVIATAEYKDGHSETLVYSDEAALDLPMVVLVNGRTASAAELFAASLRDFGGAQLVGEKTFGKGVMQQTTEFDNKGAVVLTVAKYKTERSECYDGVGLTPDISVENTDEAYDDQYAAAVDAAMAAIQ</sequence>
<evidence type="ECO:0000256" key="2">
    <source>
        <dbReference type="ARBA" id="ARBA00022670"/>
    </source>
</evidence>
<comment type="similarity">
    <text evidence="1 5">Belongs to the peptidase S41A family.</text>
</comment>
<feature type="transmembrane region" description="Helical" evidence="6">
    <location>
        <begin position="20"/>
        <end position="41"/>
    </location>
</feature>